<evidence type="ECO:0000256" key="3">
    <source>
        <dbReference type="ARBA" id="ARBA00022475"/>
    </source>
</evidence>
<feature type="transmembrane region" description="Helical" evidence="7">
    <location>
        <begin position="216"/>
        <end position="240"/>
    </location>
</feature>
<feature type="domain" description="Major facilitator superfamily (MFS) profile" evidence="8">
    <location>
        <begin position="226"/>
        <end position="414"/>
    </location>
</feature>
<comment type="caution">
    <text evidence="9">The sequence shown here is derived from an EMBL/GenBank/DDBJ whole genome shotgun (WGS) entry which is preliminary data.</text>
</comment>
<evidence type="ECO:0000256" key="4">
    <source>
        <dbReference type="ARBA" id="ARBA00022692"/>
    </source>
</evidence>
<feature type="transmembrane region" description="Helical" evidence="7">
    <location>
        <begin position="83"/>
        <end position="103"/>
    </location>
</feature>
<feature type="transmembrane region" description="Helical" evidence="7">
    <location>
        <begin position="109"/>
        <end position="126"/>
    </location>
</feature>
<dbReference type="InterPro" id="IPR020846">
    <property type="entry name" value="MFS_dom"/>
</dbReference>
<feature type="domain" description="Major facilitator superfamily (MFS) profile" evidence="8">
    <location>
        <begin position="1"/>
        <end position="200"/>
    </location>
</feature>
<dbReference type="PANTHER" id="PTHR23513">
    <property type="entry name" value="INTEGRAL MEMBRANE EFFLUX PROTEIN-RELATED"/>
    <property type="match status" value="1"/>
</dbReference>
<feature type="transmembrane region" description="Helical" evidence="7">
    <location>
        <begin position="20"/>
        <end position="44"/>
    </location>
</feature>
<feature type="transmembrane region" description="Helical" evidence="7">
    <location>
        <begin position="147"/>
        <end position="169"/>
    </location>
</feature>
<protein>
    <submittedName>
        <fullName evidence="9">MFS transporter</fullName>
    </submittedName>
</protein>
<evidence type="ECO:0000256" key="2">
    <source>
        <dbReference type="ARBA" id="ARBA00022448"/>
    </source>
</evidence>
<sequence length="414" mass="45578">MSHDKNTKYKDLMKEKKYLLVLGINTLATFGFMLFLIGFIWLAYEMSATPFMAGVIILGASSPYLVFGLVGGAYSDRWNRKKIIIYSNLVTSFLSLIVPFLAWINNLSIWYLALTAFGIVSLRCFFSPTIRALVPSVLPKEYWPKGNSVFQVASQLTKAIAPALGGVLIASVSPMSVYVLFCLLLLVSVAIIFPLKMETKRKNSTETSVFRDIRETFVFLYHIKPLFWSIVLFGFVLLLITGIERIALPDVSDNIWNRGAQGFGLIVAFIGVGNIIGALVLGKFSITSYTRLIFTGWAVWGASMALIGLMDVFYAALFFAILAGIAESLNDLPMVLMIQQMTPEHHLGKVFSAWSTVAFVGESGSSILVGVMISFIGLTSSFILTAVVIISISIVGFMLIRKVKKEEVIKTASG</sequence>
<keyword evidence="10" id="KW-1185">Reference proteome</keyword>
<dbReference type="EMBL" id="JAHQCS010000088">
    <property type="protein sequence ID" value="MBU9711929.1"/>
    <property type="molecule type" value="Genomic_DNA"/>
</dbReference>
<dbReference type="PANTHER" id="PTHR23513:SF11">
    <property type="entry name" value="STAPHYLOFERRIN A TRANSPORTER"/>
    <property type="match status" value="1"/>
</dbReference>
<feature type="transmembrane region" description="Helical" evidence="7">
    <location>
        <begin position="260"/>
        <end position="280"/>
    </location>
</feature>
<dbReference type="PROSITE" id="PS50850">
    <property type="entry name" value="MFS"/>
    <property type="match status" value="2"/>
</dbReference>
<organism evidence="9 10">
    <name type="scientific">Evansella tamaricis</name>
    <dbReference type="NCBI Taxonomy" id="2069301"/>
    <lineage>
        <taxon>Bacteria</taxon>
        <taxon>Bacillati</taxon>
        <taxon>Bacillota</taxon>
        <taxon>Bacilli</taxon>
        <taxon>Bacillales</taxon>
        <taxon>Bacillaceae</taxon>
        <taxon>Evansella</taxon>
    </lineage>
</organism>
<reference evidence="9 10" key="1">
    <citation type="submission" date="2021-06" db="EMBL/GenBank/DDBJ databases">
        <title>Bacillus sp. RD4P76, an endophyte from a halophyte.</title>
        <authorList>
            <person name="Sun J.-Q."/>
        </authorList>
    </citation>
    <scope>NUCLEOTIDE SEQUENCE [LARGE SCALE GENOMIC DNA]</scope>
    <source>
        <strain evidence="9 10">CGMCC 1.15917</strain>
    </source>
</reference>
<keyword evidence="3" id="KW-1003">Cell membrane</keyword>
<dbReference type="InterPro" id="IPR010290">
    <property type="entry name" value="TM_effector"/>
</dbReference>
<evidence type="ECO:0000256" key="1">
    <source>
        <dbReference type="ARBA" id="ARBA00004651"/>
    </source>
</evidence>
<dbReference type="Pfam" id="PF05977">
    <property type="entry name" value="MFS_3"/>
    <property type="match status" value="1"/>
</dbReference>
<evidence type="ECO:0000259" key="8">
    <source>
        <dbReference type="PROSITE" id="PS50850"/>
    </source>
</evidence>
<evidence type="ECO:0000256" key="6">
    <source>
        <dbReference type="ARBA" id="ARBA00023136"/>
    </source>
</evidence>
<gene>
    <name evidence="9" type="ORF">KS419_09280</name>
</gene>
<keyword evidence="2" id="KW-0813">Transport</keyword>
<keyword evidence="5 7" id="KW-1133">Transmembrane helix</keyword>
<dbReference type="CDD" id="cd06173">
    <property type="entry name" value="MFS_MefA_like"/>
    <property type="match status" value="1"/>
</dbReference>
<keyword evidence="4 7" id="KW-0812">Transmembrane</keyword>
<name>A0ABS6JE33_9BACI</name>
<feature type="transmembrane region" description="Helical" evidence="7">
    <location>
        <begin position="50"/>
        <end position="71"/>
    </location>
</feature>
<evidence type="ECO:0000313" key="9">
    <source>
        <dbReference type="EMBL" id="MBU9711929.1"/>
    </source>
</evidence>
<accession>A0ABS6JE33</accession>
<comment type="subcellular location">
    <subcellularLocation>
        <location evidence="1">Cell membrane</location>
        <topology evidence="1">Multi-pass membrane protein</topology>
    </subcellularLocation>
</comment>
<dbReference type="RefSeq" id="WP_217066052.1">
    <property type="nucleotide sequence ID" value="NZ_JAHQCS010000088.1"/>
</dbReference>
<keyword evidence="6 7" id="KW-0472">Membrane</keyword>
<proteinExistence type="predicted"/>
<feature type="transmembrane region" description="Helical" evidence="7">
    <location>
        <begin position="382"/>
        <end position="400"/>
    </location>
</feature>
<evidence type="ECO:0000256" key="7">
    <source>
        <dbReference type="SAM" id="Phobius"/>
    </source>
</evidence>
<feature type="transmembrane region" description="Helical" evidence="7">
    <location>
        <begin position="175"/>
        <end position="195"/>
    </location>
</feature>
<dbReference type="Proteomes" id="UP000784880">
    <property type="component" value="Unassembled WGS sequence"/>
</dbReference>
<evidence type="ECO:0000256" key="5">
    <source>
        <dbReference type="ARBA" id="ARBA00022989"/>
    </source>
</evidence>
<evidence type="ECO:0000313" key="10">
    <source>
        <dbReference type="Proteomes" id="UP000784880"/>
    </source>
</evidence>